<keyword evidence="4" id="KW-0508">mRNA splicing</keyword>
<feature type="compositionally biased region" description="Basic residues" evidence="7">
    <location>
        <begin position="358"/>
        <end position="371"/>
    </location>
</feature>
<gene>
    <name evidence="8" type="ORF">CYNAS_LOCUS1970</name>
</gene>
<name>A0AA36GDG7_CYLNA</name>
<dbReference type="Proteomes" id="UP001176961">
    <property type="component" value="Unassembled WGS sequence"/>
</dbReference>
<feature type="compositionally biased region" description="Acidic residues" evidence="7">
    <location>
        <begin position="643"/>
        <end position="652"/>
    </location>
</feature>
<evidence type="ECO:0000256" key="1">
    <source>
        <dbReference type="ARBA" id="ARBA00004123"/>
    </source>
</evidence>
<evidence type="ECO:0000256" key="5">
    <source>
        <dbReference type="ARBA" id="ARBA00023242"/>
    </source>
</evidence>
<reference evidence="8" key="1">
    <citation type="submission" date="2023-07" db="EMBL/GenBank/DDBJ databases">
        <authorList>
            <consortium name="CYATHOMIX"/>
        </authorList>
    </citation>
    <scope>NUCLEOTIDE SEQUENCE</scope>
    <source>
        <strain evidence="8">N/A</strain>
    </source>
</reference>
<feature type="compositionally biased region" description="Basic and acidic residues" evidence="7">
    <location>
        <begin position="524"/>
        <end position="542"/>
    </location>
</feature>
<dbReference type="EMBL" id="CATQJL010000001">
    <property type="protein sequence ID" value="CAJ0589987.1"/>
    <property type="molecule type" value="Genomic_DNA"/>
</dbReference>
<feature type="region of interest" description="Disordered" evidence="7">
    <location>
        <begin position="1"/>
        <end position="105"/>
    </location>
</feature>
<feature type="compositionally biased region" description="Basic residues" evidence="7">
    <location>
        <begin position="22"/>
        <end position="46"/>
    </location>
</feature>
<proteinExistence type="inferred from homology"/>
<comment type="subcellular location">
    <subcellularLocation>
        <location evidence="1">Nucleus</location>
    </subcellularLocation>
</comment>
<dbReference type="InterPro" id="IPR045347">
    <property type="entry name" value="HIND"/>
</dbReference>
<keyword evidence="6" id="KW-0175">Coiled coil</keyword>
<sequence length="840" mass="95695">MGKERSSKRRRDGNDSDDGHRHRERRHSSSRSRSRSPSPKGKRSKRREKERDASPAAKEEYAESLSIEETNKLRAKLGLAPLEVDDGPKSKEAEDGTTIHVEDGIEFRHKRPENWAEKKKDEEIKEKLEIAKKKRHVYERVLTAKGLAESDSEEDAADWVEKLKKQEEERKRAEERAKMLDEMDEEFGVNTIIADEKAKQVKKRTVKSSGTGGLVVGHSKEAFAGFSDHILVLEDKGVLDEGEEVLVDPNLKDNERYARNVELKKRKELMKGFDDVDEFGNPKSYGVLPKYDEELEGIKKEKFRLDERGGYDLEKDERDNRMRKELEIAGKTLVSLDMDKFQVGSEFYTKEEMTAFRKVKKGKKSTRKRKILRAEDLIPDEPAEGRDLGSRNHGRRREVKEETSEAVEDATAPEQDSSQNDKNANGDSTDNTGAPSGPWKKATKNAVDLDMLKSIANDDHSESESSEEEFDGTSELAGVVIEDDAEAELQIVLEKARRLRQVDVKKDDVDVAQKVHEMIATQDIKMEVDEENGTHESPVERDGAVTLDATMEYCRNIGDIPTYGLAGNRNDAIDVSEMKEEVEDGVSAVKRWKQAQTEKESRRRQRAKNRESVRKWSDKPSSSAALDSDDEKELQRVKQEVAEYSDTDSDEDGDKKEYENVLGKEADVSKGVGAMLKLAAQKGYLNDTEVKKKATQSLDHLRNQSKTQIEQSKYDIEDKYAKKLDRLGTTGRGPIMPFVEKKDYHPEVNIHYVDDKGRVMDQKDAYRELSYKFHGRNPGKKQTEKRISRRDKKELLKQMNSSDTPLGTLSKQLKKQELLQTPYLVLSGSGRSDHTSLKKE</sequence>
<accession>A0AA36GDG7</accession>
<feature type="compositionally biased region" description="Basic residues" evidence="7">
    <location>
        <begin position="1"/>
        <end position="11"/>
    </location>
</feature>
<evidence type="ECO:0000256" key="2">
    <source>
        <dbReference type="ARBA" id="ARBA00006076"/>
    </source>
</evidence>
<feature type="compositionally biased region" description="Basic and acidic residues" evidence="7">
    <location>
        <begin position="47"/>
        <end position="61"/>
    </location>
</feature>
<dbReference type="PANTHER" id="PTHR14152:SF5">
    <property type="entry name" value="U4_U6.U5 TRI-SNRNP-ASSOCIATED PROTEIN 1"/>
    <property type="match status" value="1"/>
</dbReference>
<feature type="compositionally biased region" description="Polar residues" evidence="7">
    <location>
        <begin position="414"/>
        <end position="434"/>
    </location>
</feature>
<evidence type="ECO:0000256" key="6">
    <source>
        <dbReference type="SAM" id="Coils"/>
    </source>
</evidence>
<dbReference type="GO" id="GO:0000481">
    <property type="term" value="P:maturation of 5S rRNA"/>
    <property type="evidence" value="ECO:0007669"/>
    <property type="project" value="TreeGrafter"/>
</dbReference>
<dbReference type="GO" id="GO:0046540">
    <property type="term" value="C:U4/U6 x U5 tri-snRNP complex"/>
    <property type="evidence" value="ECO:0007669"/>
    <property type="project" value="InterPro"/>
</dbReference>
<dbReference type="Pfam" id="PF19252">
    <property type="entry name" value="HIND"/>
    <property type="match status" value="1"/>
</dbReference>
<keyword evidence="9" id="KW-1185">Reference proteome</keyword>
<feature type="region of interest" description="Disordered" evidence="7">
    <location>
        <begin position="358"/>
        <end position="476"/>
    </location>
</feature>
<feature type="region of interest" description="Disordered" evidence="7">
    <location>
        <begin position="584"/>
        <end position="662"/>
    </location>
</feature>
<dbReference type="GO" id="GO:0045292">
    <property type="term" value="P:mRNA cis splicing, via spliceosome"/>
    <property type="evidence" value="ECO:0007669"/>
    <property type="project" value="TreeGrafter"/>
</dbReference>
<feature type="region of interest" description="Disordered" evidence="7">
    <location>
        <begin position="522"/>
        <end position="542"/>
    </location>
</feature>
<dbReference type="InterPro" id="IPR005011">
    <property type="entry name" value="SNU66/SART1"/>
</dbReference>
<feature type="compositionally biased region" description="Basic and acidic residues" evidence="7">
    <location>
        <begin position="653"/>
        <end position="662"/>
    </location>
</feature>
<dbReference type="Pfam" id="PF03343">
    <property type="entry name" value="SART-1"/>
    <property type="match status" value="1"/>
</dbReference>
<dbReference type="PANTHER" id="PTHR14152">
    <property type="entry name" value="SQUAMOUS CELL CARCINOMA ANTIGEN RECOGNISED BY CYTOTOXIC T LYMPHOCYTES"/>
    <property type="match status" value="1"/>
</dbReference>
<evidence type="ECO:0000313" key="8">
    <source>
        <dbReference type="EMBL" id="CAJ0589987.1"/>
    </source>
</evidence>
<evidence type="ECO:0000256" key="4">
    <source>
        <dbReference type="ARBA" id="ARBA00023187"/>
    </source>
</evidence>
<evidence type="ECO:0000256" key="3">
    <source>
        <dbReference type="ARBA" id="ARBA00022664"/>
    </source>
</evidence>
<feature type="compositionally biased region" description="Basic and acidic residues" evidence="7">
    <location>
        <begin position="608"/>
        <end position="618"/>
    </location>
</feature>
<organism evidence="8 9">
    <name type="scientific">Cylicocyclus nassatus</name>
    <name type="common">Nematode worm</name>
    <dbReference type="NCBI Taxonomy" id="53992"/>
    <lineage>
        <taxon>Eukaryota</taxon>
        <taxon>Metazoa</taxon>
        <taxon>Ecdysozoa</taxon>
        <taxon>Nematoda</taxon>
        <taxon>Chromadorea</taxon>
        <taxon>Rhabditida</taxon>
        <taxon>Rhabditina</taxon>
        <taxon>Rhabditomorpha</taxon>
        <taxon>Strongyloidea</taxon>
        <taxon>Strongylidae</taxon>
        <taxon>Cylicocyclus</taxon>
    </lineage>
</organism>
<feature type="coiled-coil region" evidence="6">
    <location>
        <begin position="149"/>
        <end position="185"/>
    </location>
</feature>
<evidence type="ECO:0000256" key="7">
    <source>
        <dbReference type="SAM" id="MobiDB-lite"/>
    </source>
</evidence>
<keyword evidence="3" id="KW-0507">mRNA processing</keyword>
<protein>
    <recommendedName>
        <fullName evidence="10">U4/U6.U5 tri-snRNP-associated protein 1</fullName>
    </recommendedName>
</protein>
<evidence type="ECO:0000313" key="9">
    <source>
        <dbReference type="Proteomes" id="UP001176961"/>
    </source>
</evidence>
<comment type="caution">
    <text evidence="8">The sequence shown here is derived from an EMBL/GenBank/DDBJ whole genome shotgun (WGS) entry which is preliminary data.</text>
</comment>
<keyword evidence="5" id="KW-0539">Nucleus</keyword>
<comment type="similarity">
    <text evidence="2">Belongs to the SNU66/SART1 family.</text>
</comment>
<evidence type="ECO:0008006" key="10">
    <source>
        <dbReference type="Google" id="ProtNLM"/>
    </source>
</evidence>
<dbReference type="AlphaFoldDB" id="A0AA36GDG7"/>
<feature type="compositionally biased region" description="Basic and acidic residues" evidence="7">
    <location>
        <begin position="12"/>
        <end position="21"/>
    </location>
</feature>